<organism evidence="3 4">
    <name type="scientific">Adiantum capillus-veneris</name>
    <name type="common">Maidenhair fern</name>
    <dbReference type="NCBI Taxonomy" id="13818"/>
    <lineage>
        <taxon>Eukaryota</taxon>
        <taxon>Viridiplantae</taxon>
        <taxon>Streptophyta</taxon>
        <taxon>Embryophyta</taxon>
        <taxon>Tracheophyta</taxon>
        <taxon>Polypodiopsida</taxon>
        <taxon>Polypodiidae</taxon>
        <taxon>Polypodiales</taxon>
        <taxon>Pteridineae</taxon>
        <taxon>Pteridaceae</taxon>
        <taxon>Vittarioideae</taxon>
        <taxon>Adiantum</taxon>
    </lineage>
</organism>
<dbReference type="Proteomes" id="UP000886520">
    <property type="component" value="Chromosome 20"/>
</dbReference>
<dbReference type="PANTHER" id="PTHR31476">
    <property type="entry name" value="PROTEIN WHAT'S THIS FACTOR 1 HOMOLOG, CHLOROPLASTIC"/>
    <property type="match status" value="1"/>
</dbReference>
<dbReference type="AlphaFoldDB" id="A0A9D4UAJ8"/>
<dbReference type="GO" id="GO:0003723">
    <property type="term" value="F:RNA binding"/>
    <property type="evidence" value="ECO:0007669"/>
    <property type="project" value="InterPro"/>
</dbReference>
<dbReference type="PANTHER" id="PTHR31476:SF4">
    <property type="entry name" value="PROTEIN WHAT'S THIS FACTOR 1 HOMOLOG, CHLOROPLASTIC"/>
    <property type="match status" value="1"/>
</dbReference>
<accession>A0A9D4UAJ8</accession>
<evidence type="ECO:0000259" key="2">
    <source>
        <dbReference type="Pfam" id="PF11955"/>
    </source>
</evidence>
<evidence type="ECO:0000313" key="4">
    <source>
        <dbReference type="Proteomes" id="UP000886520"/>
    </source>
</evidence>
<evidence type="ECO:0000256" key="1">
    <source>
        <dbReference type="SAM" id="MobiDB-lite"/>
    </source>
</evidence>
<protein>
    <recommendedName>
        <fullName evidence="2">PORR domain-containing protein</fullName>
    </recommendedName>
</protein>
<name>A0A9D4UAJ8_ADICA</name>
<dbReference type="OrthoDB" id="1854109at2759"/>
<reference evidence="3" key="1">
    <citation type="submission" date="2021-01" db="EMBL/GenBank/DDBJ databases">
        <title>Adiantum capillus-veneris genome.</title>
        <authorList>
            <person name="Fang Y."/>
            <person name="Liao Q."/>
        </authorList>
    </citation>
    <scope>NUCLEOTIDE SEQUENCE</scope>
    <source>
        <strain evidence="3">H3</strain>
        <tissue evidence="3">Leaf</tissue>
    </source>
</reference>
<proteinExistence type="predicted"/>
<dbReference type="EMBL" id="JABFUD020000020">
    <property type="protein sequence ID" value="KAI5064461.1"/>
    <property type="molecule type" value="Genomic_DNA"/>
</dbReference>
<gene>
    <name evidence="3" type="ORF">GOP47_0021131</name>
</gene>
<dbReference type="InterPro" id="IPR021099">
    <property type="entry name" value="PORR_domain"/>
</dbReference>
<sequence length="543" mass="62088">MARRVLHKLKFSAELPLPTSSQVANFFLISHPNGACIRLQRTSSASTCDKEASITQALGSRSRSPCSIALSSVNFFGSSVYHRHLHLHEQSSPSYFCYAQKRFMSTPKIKLKVDRMLDAHAEIDKVLRPILKVKALILRQEGKFIRVRYLDIKQKQIGIAKKPVRARGFLKRYPNMFELFSFPKGIQVYCRLTQAMIDLLEEEKQIYRETEEKIVLTLRKLLMMSKDRRIKSGKLDFARKAFGLPADFATRVVPAYPQYFRVVGSGPSPFIELAAWDEEIAISELEKKAKENALKAGKGEIQTRGQPLEFKIALSPGMFLKKKTLDLLEKWQKLPYVSPYQDHSWVPKGTLLAQKRVAAVLHEFLSLTIEKRALMLLLGRFREEFDLPQSVGKLVNGLPGIFYLSLKGNIKTVFLREGYAYSEHIENHVQLGKKEAHIIEDHPLLQWRMKIAKMAWEGPRMYATQMVRANAGRKKVATSPDKLSDSDEEGEDAASGALDFDFEDSECDELDAGNECFEEEEEEEEEEGTQIRRKQGKARKEVW</sequence>
<feature type="region of interest" description="Disordered" evidence="1">
    <location>
        <begin position="473"/>
        <end position="543"/>
    </location>
</feature>
<feature type="compositionally biased region" description="Acidic residues" evidence="1">
    <location>
        <begin position="500"/>
        <end position="528"/>
    </location>
</feature>
<feature type="domain" description="PORR" evidence="2">
    <location>
        <begin position="114"/>
        <end position="434"/>
    </location>
</feature>
<comment type="caution">
    <text evidence="3">The sequence shown here is derived from an EMBL/GenBank/DDBJ whole genome shotgun (WGS) entry which is preliminary data.</text>
</comment>
<dbReference type="InterPro" id="IPR045040">
    <property type="entry name" value="PORR_fam"/>
</dbReference>
<evidence type="ECO:0000313" key="3">
    <source>
        <dbReference type="EMBL" id="KAI5064461.1"/>
    </source>
</evidence>
<keyword evidence="4" id="KW-1185">Reference proteome</keyword>
<dbReference type="Pfam" id="PF11955">
    <property type="entry name" value="PORR"/>
    <property type="match status" value="1"/>
</dbReference>